<organism evidence="2 3">
    <name type="scientific">Xenoophorus captivus</name>
    <dbReference type="NCBI Taxonomy" id="1517983"/>
    <lineage>
        <taxon>Eukaryota</taxon>
        <taxon>Metazoa</taxon>
        <taxon>Chordata</taxon>
        <taxon>Craniata</taxon>
        <taxon>Vertebrata</taxon>
        <taxon>Euteleostomi</taxon>
        <taxon>Actinopterygii</taxon>
        <taxon>Neopterygii</taxon>
        <taxon>Teleostei</taxon>
        <taxon>Neoteleostei</taxon>
        <taxon>Acanthomorphata</taxon>
        <taxon>Ovalentaria</taxon>
        <taxon>Atherinomorphae</taxon>
        <taxon>Cyprinodontiformes</taxon>
        <taxon>Goodeidae</taxon>
        <taxon>Xenoophorus</taxon>
    </lineage>
</organism>
<dbReference type="EMBL" id="JAHRIN010025366">
    <property type="protein sequence ID" value="MEQ2199614.1"/>
    <property type="molecule type" value="Genomic_DNA"/>
</dbReference>
<feature type="compositionally biased region" description="Polar residues" evidence="1">
    <location>
        <begin position="220"/>
        <end position="230"/>
    </location>
</feature>
<evidence type="ECO:0000313" key="3">
    <source>
        <dbReference type="Proteomes" id="UP001434883"/>
    </source>
</evidence>
<protein>
    <submittedName>
        <fullName evidence="2">Uncharacterized protein</fullName>
    </submittedName>
</protein>
<feature type="region of interest" description="Disordered" evidence="1">
    <location>
        <begin position="144"/>
        <end position="200"/>
    </location>
</feature>
<gene>
    <name evidence="2" type="ORF">XENOCAPTIV_005390</name>
</gene>
<sequence>MSRTAGRTGPAAVSTQKCFSAEPPNAKNVKQMLLDWCRAKTEPYEVNLQPDSFCCDLLLILTVHSSDLMQSVMVFSVAQIINMQRSGRMTRDGSLLMDHLPQKQLSTDPCGPNMLLGPCAVIRASPALPSQPPVPGPHLFTPPEVLKNQSGLGPTQVPTKGKARIQSVEDRPTPQQLASISRPRPTALGTKTASKTSKIPLESSKDIDLIPVCIPGPQSASVLPHSSSEPSFPLNYPQSPQPYLKPTLSPNLTPSLSPKPSLNPQPQKTPLPGTSTKSQTQSERPGGENNDFR</sequence>
<accession>A0ABV0QUU9</accession>
<dbReference type="Proteomes" id="UP001434883">
    <property type="component" value="Unassembled WGS sequence"/>
</dbReference>
<comment type="caution">
    <text evidence="2">The sequence shown here is derived from an EMBL/GenBank/DDBJ whole genome shotgun (WGS) entry which is preliminary data.</text>
</comment>
<evidence type="ECO:0000313" key="2">
    <source>
        <dbReference type="EMBL" id="MEQ2199614.1"/>
    </source>
</evidence>
<feature type="compositionally biased region" description="Polar residues" evidence="1">
    <location>
        <begin position="248"/>
        <end position="260"/>
    </location>
</feature>
<keyword evidence="3" id="KW-1185">Reference proteome</keyword>
<evidence type="ECO:0000256" key="1">
    <source>
        <dbReference type="SAM" id="MobiDB-lite"/>
    </source>
</evidence>
<reference evidence="2 3" key="1">
    <citation type="submission" date="2021-06" db="EMBL/GenBank/DDBJ databases">
        <authorList>
            <person name="Palmer J.M."/>
        </authorList>
    </citation>
    <scope>NUCLEOTIDE SEQUENCE [LARGE SCALE GENOMIC DNA]</scope>
    <source>
        <strain evidence="2 3">XC_2019</strain>
        <tissue evidence="2">Muscle</tissue>
    </source>
</reference>
<proteinExistence type="predicted"/>
<feature type="compositionally biased region" description="Polar residues" evidence="1">
    <location>
        <begin position="147"/>
        <end position="158"/>
    </location>
</feature>
<name>A0ABV0QUU9_9TELE</name>
<feature type="region of interest" description="Disordered" evidence="1">
    <location>
        <begin position="220"/>
        <end position="293"/>
    </location>
</feature>
<feature type="compositionally biased region" description="Polar residues" evidence="1">
    <location>
        <begin position="270"/>
        <end position="283"/>
    </location>
</feature>